<dbReference type="AlphaFoldDB" id="A0A4R3NM02"/>
<protein>
    <submittedName>
        <fullName evidence="3">Replication initiation protein RepC</fullName>
    </submittedName>
</protein>
<dbReference type="NCBIfam" id="NF040974">
    <property type="entry name" value="RepABC_RepC"/>
    <property type="match status" value="1"/>
</dbReference>
<feature type="domain" description="Plasmid replication protein C N-terminal" evidence="1">
    <location>
        <begin position="11"/>
        <end position="178"/>
    </location>
</feature>
<dbReference type="SUPFAM" id="SSF46785">
    <property type="entry name" value="Winged helix' DNA-binding domain"/>
    <property type="match status" value="1"/>
</dbReference>
<evidence type="ECO:0000313" key="4">
    <source>
        <dbReference type="Proteomes" id="UP000295097"/>
    </source>
</evidence>
<dbReference type="InterPro" id="IPR036388">
    <property type="entry name" value="WH-like_DNA-bd_sf"/>
</dbReference>
<evidence type="ECO:0000259" key="1">
    <source>
        <dbReference type="Pfam" id="PF03428"/>
    </source>
</evidence>
<dbReference type="Gene3D" id="1.10.10.10">
    <property type="entry name" value="Winged helix-like DNA-binding domain superfamily/Winged helix DNA-binding domain"/>
    <property type="match status" value="1"/>
</dbReference>
<keyword evidence="4" id="KW-1185">Reference proteome</keyword>
<accession>A0A4R3NM02</accession>
<dbReference type="InterPro" id="IPR047611">
    <property type="entry name" value="RepABC_RepC"/>
</dbReference>
<dbReference type="EMBL" id="SMAR01000024">
    <property type="protein sequence ID" value="TCT36082.1"/>
    <property type="molecule type" value="Genomic_DNA"/>
</dbReference>
<feature type="domain" description="Plasmid replication protein C C-terminal" evidence="2">
    <location>
        <begin position="299"/>
        <end position="399"/>
    </location>
</feature>
<sequence length="403" mass="44816">MQKEICTAGFRRITPAIAKSIRLANAEKFPDVDKAQACLTLKKVAPVLGISGTAYHVLDILLNLTRQSDWIGNARPIVAISNRKLAEFTMRSTRTVIRAVRQLVEAGLLAYRDSPTGRRFSYRTADGSLGEAYGLDFSPARASFQELKSKAHENQQRIARERTARRSITTLSRALVDMSSLLTKTEASKLIDEIAFVREAHTDVCETEAHLEALYSKTIHQVERAITPKENDEMSSEDVTNVTRNTTTNYQKQIPVIDSHERTHMDELQSIPKGLGKNERCAESSRMIDKSPADRIELPIFSSACPKSRAILEAEFQTWRDVVHAAPTACSMLGLPQSLWKSACNDVGVSRAAIMVVVILEKCLRNPDAVRNPGSYLIGLVRRAAEGKLHLTRSIYGLSQRPC</sequence>
<comment type="caution">
    <text evidence="3">The sequence shown here is derived from an EMBL/GenBank/DDBJ whole genome shotgun (WGS) entry which is preliminary data.</text>
</comment>
<evidence type="ECO:0000313" key="3">
    <source>
        <dbReference type="EMBL" id="TCT36082.1"/>
    </source>
</evidence>
<reference evidence="3 4" key="1">
    <citation type="submission" date="2019-03" db="EMBL/GenBank/DDBJ databases">
        <title>Freshwater and sediment microbial communities from various areas in North America, analyzing microbe dynamics in response to fracking.</title>
        <authorList>
            <person name="Lamendella R."/>
        </authorList>
    </citation>
    <scope>NUCLEOTIDE SEQUENCE [LARGE SCALE GENOMIC DNA]</scope>
    <source>
        <strain evidence="3 4">175.2</strain>
    </source>
</reference>
<dbReference type="RefSeq" id="WP_132312830.1">
    <property type="nucleotide sequence ID" value="NZ_SMAR01000024.1"/>
</dbReference>
<name>A0A4R3NM02_9HYPH</name>
<evidence type="ECO:0000259" key="2">
    <source>
        <dbReference type="Pfam" id="PF11800"/>
    </source>
</evidence>
<dbReference type="OrthoDB" id="7488837at2"/>
<dbReference type="Pfam" id="PF03428">
    <property type="entry name" value="RP-C"/>
    <property type="match status" value="1"/>
</dbReference>
<dbReference type="Proteomes" id="UP000295097">
    <property type="component" value="Unassembled WGS sequence"/>
</dbReference>
<organism evidence="3 4">
    <name type="scientific">Martelella mediterranea</name>
    <dbReference type="NCBI Taxonomy" id="293089"/>
    <lineage>
        <taxon>Bacteria</taxon>
        <taxon>Pseudomonadati</taxon>
        <taxon>Pseudomonadota</taxon>
        <taxon>Alphaproteobacteria</taxon>
        <taxon>Hyphomicrobiales</taxon>
        <taxon>Aurantimonadaceae</taxon>
        <taxon>Martelella</taxon>
    </lineage>
</organism>
<dbReference type="InterPro" id="IPR036390">
    <property type="entry name" value="WH_DNA-bd_sf"/>
</dbReference>
<dbReference type="Pfam" id="PF11800">
    <property type="entry name" value="RP-C_C"/>
    <property type="match status" value="1"/>
</dbReference>
<dbReference type="InterPro" id="IPR005090">
    <property type="entry name" value="RepC_N"/>
</dbReference>
<dbReference type="InterPro" id="IPR021760">
    <property type="entry name" value="RepC_C"/>
</dbReference>
<proteinExistence type="predicted"/>
<gene>
    <name evidence="3" type="ORF">EDC90_102466</name>
</gene>